<protein>
    <recommendedName>
        <fullName evidence="9">G protein-coupled receptor</fullName>
    </recommendedName>
</protein>
<keyword evidence="2" id="KW-1133">Transmembrane helix</keyword>
<evidence type="ECO:0008006" key="9">
    <source>
        <dbReference type="Google" id="ProtNLM"/>
    </source>
</evidence>
<organism evidence="7 8">
    <name type="scientific">Pristionchus mayeri</name>
    <dbReference type="NCBI Taxonomy" id="1317129"/>
    <lineage>
        <taxon>Eukaryota</taxon>
        <taxon>Metazoa</taxon>
        <taxon>Ecdysozoa</taxon>
        <taxon>Nematoda</taxon>
        <taxon>Chromadorea</taxon>
        <taxon>Rhabditida</taxon>
        <taxon>Rhabditina</taxon>
        <taxon>Diplogasteromorpha</taxon>
        <taxon>Diplogasteroidea</taxon>
        <taxon>Neodiplogasteridae</taxon>
        <taxon>Pristionchus</taxon>
    </lineage>
</organism>
<feature type="non-terminal residue" evidence="7">
    <location>
        <position position="1"/>
    </location>
</feature>
<keyword evidence="8" id="KW-1185">Reference proteome</keyword>
<feature type="transmembrane region" description="Helical" evidence="2">
    <location>
        <begin position="44"/>
        <end position="63"/>
    </location>
</feature>
<evidence type="ECO:0000313" key="7">
    <source>
        <dbReference type="EMBL" id="GMR63327.1"/>
    </source>
</evidence>
<evidence type="ECO:0000256" key="1">
    <source>
        <dbReference type="SAM" id="MobiDB-lite"/>
    </source>
</evidence>
<dbReference type="Proteomes" id="UP001328107">
    <property type="component" value="Unassembled WGS sequence"/>
</dbReference>
<dbReference type="AlphaFoldDB" id="A0AAN5IEE1"/>
<evidence type="ECO:0000313" key="3">
    <source>
        <dbReference type="EMBL" id="GMR39232.1"/>
    </source>
</evidence>
<reference evidence="8" key="1">
    <citation type="submission" date="2022-10" db="EMBL/GenBank/DDBJ databases">
        <title>Genome assembly of Pristionchus species.</title>
        <authorList>
            <person name="Yoshida K."/>
            <person name="Sommer R.J."/>
        </authorList>
    </citation>
    <scope>NUCLEOTIDE SEQUENCE [LARGE SCALE GENOMIC DNA]</scope>
    <source>
        <strain evidence="4 8">RS5460</strain>
    </source>
</reference>
<dbReference type="EMBL" id="BTRK01000002">
    <property type="protein sequence ID" value="GMR39234.1"/>
    <property type="molecule type" value="Genomic_DNA"/>
</dbReference>
<feature type="region of interest" description="Disordered" evidence="1">
    <location>
        <begin position="70"/>
        <end position="103"/>
    </location>
</feature>
<accession>A0AAN5IEE1</accession>
<evidence type="ECO:0000256" key="2">
    <source>
        <dbReference type="SAM" id="Phobius"/>
    </source>
</evidence>
<dbReference type="EMBL" id="BTRK01000067">
    <property type="protein sequence ID" value="GMR63327.1"/>
    <property type="molecule type" value="Genomic_DNA"/>
</dbReference>
<dbReference type="EMBL" id="BTRK01000002">
    <property type="protein sequence ID" value="GMR39235.1"/>
    <property type="molecule type" value="Genomic_DNA"/>
</dbReference>
<dbReference type="EMBL" id="BTRK01000002">
    <property type="protein sequence ID" value="GMR39232.1"/>
    <property type="molecule type" value="Genomic_DNA"/>
</dbReference>
<sequence length="103" mass="11331">LKYVQTKILRKTVLEGFMPLILMSPGLAPVYYSTLKGEDLDDASAVVTFFLYLTPSSTALLLIRFVRQSANSRDSSRASHPKGGGSNKQVHVKPMQNPSPFCT</sequence>
<evidence type="ECO:0000313" key="4">
    <source>
        <dbReference type="EMBL" id="GMR39234.1"/>
    </source>
</evidence>
<evidence type="ECO:0000313" key="5">
    <source>
        <dbReference type="EMBL" id="GMR39235.1"/>
    </source>
</evidence>
<feature type="transmembrane region" description="Helical" evidence="2">
    <location>
        <begin position="12"/>
        <end position="32"/>
    </location>
</feature>
<evidence type="ECO:0000313" key="6">
    <source>
        <dbReference type="EMBL" id="GMR63241.1"/>
    </source>
</evidence>
<reference evidence="7" key="2">
    <citation type="submission" date="2023-06" db="EMBL/GenBank/DDBJ databases">
        <title>Genome assembly of Pristionchus species.</title>
        <authorList>
            <person name="Yoshida K."/>
            <person name="Sommer R.J."/>
        </authorList>
    </citation>
    <scope>NUCLEOTIDE SEQUENCE</scope>
    <source>
        <strain evidence="7 8">RS5460</strain>
    </source>
</reference>
<proteinExistence type="predicted"/>
<name>A0AAN5IEE1_9BILA</name>
<dbReference type="EMBL" id="BTRK01000032">
    <property type="protein sequence ID" value="GMR63241.1"/>
    <property type="molecule type" value="Genomic_DNA"/>
</dbReference>
<comment type="caution">
    <text evidence="7">The sequence shown here is derived from an EMBL/GenBank/DDBJ whole genome shotgun (WGS) entry which is preliminary data.</text>
</comment>
<keyword evidence="2" id="KW-0472">Membrane</keyword>
<keyword evidence="2" id="KW-0812">Transmembrane</keyword>
<gene>
    <name evidence="3" type="ORF">PMAYCL1PPCAC_09427</name>
    <name evidence="4" type="ORF">PMAYCL1PPCAC_09429</name>
    <name evidence="5" type="ORF">PMAYCL1PPCAC_09430</name>
    <name evidence="6" type="ORF">PMAYCL1PPCAC_33436</name>
    <name evidence="7" type="ORF">PMAYCL1PPCAC_33522</name>
</gene>
<evidence type="ECO:0000313" key="8">
    <source>
        <dbReference type="Proteomes" id="UP001328107"/>
    </source>
</evidence>